<feature type="region of interest" description="Disordered" evidence="1">
    <location>
        <begin position="1"/>
        <end position="120"/>
    </location>
</feature>
<feature type="compositionally biased region" description="Polar residues" evidence="1">
    <location>
        <begin position="29"/>
        <end position="48"/>
    </location>
</feature>
<dbReference type="OrthoDB" id="783585at2759"/>
<feature type="region of interest" description="Disordered" evidence="1">
    <location>
        <begin position="137"/>
        <end position="185"/>
    </location>
</feature>
<gene>
    <name evidence="3" type="ORF">AXF42_Ash004065</name>
</gene>
<keyword evidence="4" id="KW-1185">Reference proteome</keyword>
<dbReference type="Proteomes" id="UP000236161">
    <property type="component" value="Unassembled WGS sequence"/>
</dbReference>
<evidence type="ECO:0000313" key="3">
    <source>
        <dbReference type="EMBL" id="PKA49525.1"/>
    </source>
</evidence>
<reference evidence="3 4" key="1">
    <citation type="journal article" date="2017" name="Nature">
        <title>The Apostasia genome and the evolution of orchids.</title>
        <authorList>
            <person name="Zhang G.Q."/>
            <person name="Liu K.W."/>
            <person name="Li Z."/>
            <person name="Lohaus R."/>
            <person name="Hsiao Y.Y."/>
            <person name="Niu S.C."/>
            <person name="Wang J.Y."/>
            <person name="Lin Y.C."/>
            <person name="Xu Q."/>
            <person name="Chen L.J."/>
            <person name="Yoshida K."/>
            <person name="Fujiwara S."/>
            <person name="Wang Z.W."/>
            <person name="Zhang Y.Q."/>
            <person name="Mitsuda N."/>
            <person name="Wang M."/>
            <person name="Liu G.H."/>
            <person name="Pecoraro L."/>
            <person name="Huang H.X."/>
            <person name="Xiao X.J."/>
            <person name="Lin M."/>
            <person name="Wu X.Y."/>
            <person name="Wu W.L."/>
            <person name="Chen Y.Y."/>
            <person name="Chang S.B."/>
            <person name="Sakamoto S."/>
            <person name="Ohme-Takagi M."/>
            <person name="Yagi M."/>
            <person name="Zeng S.J."/>
            <person name="Shen C.Y."/>
            <person name="Yeh C.M."/>
            <person name="Luo Y.B."/>
            <person name="Tsai W.C."/>
            <person name="Van de Peer Y."/>
            <person name="Liu Z.J."/>
        </authorList>
    </citation>
    <scope>NUCLEOTIDE SEQUENCE [LARGE SCALE GENOMIC DNA]</scope>
    <source>
        <strain evidence="4">cv. Shenzhen</strain>
        <tissue evidence="3">Stem</tissue>
    </source>
</reference>
<dbReference type="EMBL" id="KZ452037">
    <property type="protein sequence ID" value="PKA49525.1"/>
    <property type="molecule type" value="Genomic_DNA"/>
</dbReference>
<proteinExistence type="predicted"/>
<dbReference type="AlphaFoldDB" id="A0A2I0A1W1"/>
<sequence length="301" mass="31320">MEKSSQVTSITISSTSSSAPANSVAGGSFSPNPISAATDSGSTRSVYGSDSISVDNNSSSQITSSVRTLNKSSYKISKPIWRNPNPNPIRPTLSTQSPAFGDGGSDLHQQQHQSQPPVYNIDKSDFRDVVQKLTGSPAHLSNRLPATNEEHRPPQPPGHPSSSDTSGAAAIATSATARPPLSRLHRIRPPPLAPMPMAAPSAGDGWIRLPLSPLPPLPTVSAAAESPISAYMRRLHSGQPVFSPSSPGISAPPLLPLSPLGFGCVPSPRAAAPAYQVTISPVLLLPTSPGPPMPSPKWRGQ</sequence>
<dbReference type="InterPro" id="IPR008889">
    <property type="entry name" value="VQ"/>
</dbReference>
<evidence type="ECO:0000313" key="4">
    <source>
        <dbReference type="Proteomes" id="UP000236161"/>
    </source>
</evidence>
<protein>
    <recommendedName>
        <fullName evidence="2">VQ domain-containing protein</fullName>
    </recommendedName>
</protein>
<accession>A0A2I0A1W1</accession>
<feature type="compositionally biased region" description="Low complexity" evidence="1">
    <location>
        <begin position="49"/>
        <end position="60"/>
    </location>
</feature>
<dbReference type="STRING" id="1088818.A0A2I0A1W1"/>
<feature type="compositionally biased region" description="Polar residues" evidence="1">
    <location>
        <begin position="107"/>
        <end position="117"/>
    </location>
</feature>
<dbReference type="PANTHER" id="PTHR33783">
    <property type="entry name" value="PROTEIN HAIKU1"/>
    <property type="match status" value="1"/>
</dbReference>
<feature type="compositionally biased region" description="Polar residues" evidence="1">
    <location>
        <begin position="61"/>
        <end position="75"/>
    </location>
</feature>
<evidence type="ECO:0000256" key="1">
    <source>
        <dbReference type="SAM" id="MobiDB-lite"/>
    </source>
</evidence>
<dbReference type="InterPro" id="IPR039612">
    <property type="entry name" value="VQ_5/9/14"/>
</dbReference>
<evidence type="ECO:0000259" key="2">
    <source>
        <dbReference type="Pfam" id="PF05678"/>
    </source>
</evidence>
<dbReference type="Pfam" id="PF05678">
    <property type="entry name" value="VQ"/>
    <property type="match status" value="1"/>
</dbReference>
<feature type="domain" description="VQ" evidence="2">
    <location>
        <begin position="114"/>
        <end position="139"/>
    </location>
</feature>
<dbReference type="PANTHER" id="PTHR33783:SF4">
    <property type="entry name" value="VQ MOTIF-CONTAINING PROTEIN 9"/>
    <property type="match status" value="1"/>
</dbReference>
<organism evidence="3 4">
    <name type="scientific">Apostasia shenzhenica</name>
    <dbReference type="NCBI Taxonomy" id="1088818"/>
    <lineage>
        <taxon>Eukaryota</taxon>
        <taxon>Viridiplantae</taxon>
        <taxon>Streptophyta</taxon>
        <taxon>Embryophyta</taxon>
        <taxon>Tracheophyta</taxon>
        <taxon>Spermatophyta</taxon>
        <taxon>Magnoliopsida</taxon>
        <taxon>Liliopsida</taxon>
        <taxon>Asparagales</taxon>
        <taxon>Orchidaceae</taxon>
        <taxon>Apostasioideae</taxon>
        <taxon>Apostasia</taxon>
    </lineage>
</organism>
<feature type="compositionally biased region" description="Low complexity" evidence="1">
    <location>
        <begin position="161"/>
        <end position="177"/>
    </location>
</feature>
<name>A0A2I0A1W1_9ASPA</name>
<feature type="compositionally biased region" description="Low complexity" evidence="1">
    <location>
        <begin position="1"/>
        <end position="18"/>
    </location>
</feature>